<dbReference type="CDD" id="cd00118">
    <property type="entry name" value="LysM"/>
    <property type="match status" value="1"/>
</dbReference>
<protein>
    <submittedName>
        <fullName evidence="3">LysM peptidoglycan-binding domain-containing protein</fullName>
    </submittedName>
</protein>
<dbReference type="Pfam" id="PF01476">
    <property type="entry name" value="LysM"/>
    <property type="match status" value="1"/>
</dbReference>
<dbReference type="EMBL" id="JACEIQ010000018">
    <property type="protein sequence ID" value="MBA4495773.1"/>
    <property type="molecule type" value="Genomic_DNA"/>
</dbReference>
<reference evidence="3 4" key="1">
    <citation type="submission" date="2020-07" db="EMBL/GenBank/DDBJ databases">
        <authorList>
            <person name="Feng H."/>
        </authorList>
    </citation>
    <scope>NUCLEOTIDE SEQUENCE [LARGE SCALE GENOMIC DNA]</scope>
    <source>
        <strain evidence="4">s-10</strain>
    </source>
</reference>
<accession>A0A7W1WTH0</accession>
<dbReference type="Gene3D" id="3.10.350.10">
    <property type="entry name" value="LysM domain"/>
    <property type="match status" value="1"/>
</dbReference>
<evidence type="ECO:0000313" key="4">
    <source>
        <dbReference type="Proteomes" id="UP000535491"/>
    </source>
</evidence>
<feature type="domain" description="LysM" evidence="2">
    <location>
        <begin position="2"/>
        <end position="47"/>
    </location>
</feature>
<keyword evidence="4" id="KW-1185">Reference proteome</keyword>
<feature type="region of interest" description="Disordered" evidence="1">
    <location>
        <begin position="58"/>
        <end position="135"/>
    </location>
</feature>
<dbReference type="AlphaFoldDB" id="A0A7W1WTH0"/>
<dbReference type="SMART" id="SM00257">
    <property type="entry name" value="LysM"/>
    <property type="match status" value="1"/>
</dbReference>
<dbReference type="Proteomes" id="UP000535491">
    <property type="component" value="Unassembled WGS sequence"/>
</dbReference>
<dbReference type="SUPFAM" id="SSF54106">
    <property type="entry name" value="LysM domain"/>
    <property type="match status" value="1"/>
</dbReference>
<feature type="region of interest" description="Disordered" evidence="1">
    <location>
        <begin position="293"/>
        <end position="333"/>
    </location>
</feature>
<dbReference type="RefSeq" id="WP_181753586.1">
    <property type="nucleotide sequence ID" value="NZ_JACEIQ010000018.1"/>
</dbReference>
<feature type="compositionally biased region" description="Basic and acidic residues" evidence="1">
    <location>
        <begin position="323"/>
        <end position="333"/>
    </location>
</feature>
<feature type="compositionally biased region" description="Low complexity" evidence="1">
    <location>
        <begin position="105"/>
        <end position="124"/>
    </location>
</feature>
<sequence length="333" mass="37208">MKIHIVRPGDSMWDLAQKYNIPVERLHEANPQIKEANHLQPGMKIRVPTGRIPIVSQKREESTNISPGKAGVAKEALQNKESEEFTEKPEQKTAYSEPQSESSCHYSYSATEAESSHTTTVSEEGAPYHSHSQEEERIYQQYPLPEQQTLYPYPPSERDLPVDSSARYPAPGLESPDRYPLPQEESPKQYASPYFSTYPYVATPEMSGSDVAGYESQFASESPLMDSSAYDLPPVPPGLSQYPDGTEGRYVPLYYPMIFGPTAFVAAPPPPLVPAAEHYSSYFYAPGQEVNWQPPSAEPWSHPTTPPSFTPTTPLPFFASPIQREKESSSRED</sequence>
<name>A0A7W1WTH0_9BACL</name>
<proteinExistence type="predicted"/>
<gene>
    <name evidence="3" type="ORF">H1191_15875</name>
</gene>
<dbReference type="InterPro" id="IPR036779">
    <property type="entry name" value="LysM_dom_sf"/>
</dbReference>
<evidence type="ECO:0000313" key="3">
    <source>
        <dbReference type="EMBL" id="MBA4495773.1"/>
    </source>
</evidence>
<dbReference type="PROSITE" id="PS51782">
    <property type="entry name" value="LYSM"/>
    <property type="match status" value="1"/>
</dbReference>
<comment type="caution">
    <text evidence="3">The sequence shown here is derived from an EMBL/GenBank/DDBJ whole genome shotgun (WGS) entry which is preliminary data.</text>
</comment>
<feature type="compositionally biased region" description="Basic and acidic residues" evidence="1">
    <location>
        <begin position="77"/>
        <end position="91"/>
    </location>
</feature>
<evidence type="ECO:0000259" key="2">
    <source>
        <dbReference type="PROSITE" id="PS51782"/>
    </source>
</evidence>
<feature type="compositionally biased region" description="Low complexity" evidence="1">
    <location>
        <begin position="310"/>
        <end position="321"/>
    </location>
</feature>
<dbReference type="InterPro" id="IPR018392">
    <property type="entry name" value="LysM"/>
</dbReference>
<evidence type="ECO:0000256" key="1">
    <source>
        <dbReference type="SAM" id="MobiDB-lite"/>
    </source>
</evidence>
<organism evidence="3 4">
    <name type="scientific">Paenactinomyces guangxiensis</name>
    <dbReference type="NCBI Taxonomy" id="1490290"/>
    <lineage>
        <taxon>Bacteria</taxon>
        <taxon>Bacillati</taxon>
        <taxon>Bacillota</taxon>
        <taxon>Bacilli</taxon>
        <taxon>Bacillales</taxon>
        <taxon>Thermoactinomycetaceae</taxon>
        <taxon>Paenactinomyces</taxon>
    </lineage>
</organism>
<feature type="region of interest" description="Disordered" evidence="1">
    <location>
        <begin position="147"/>
        <end position="188"/>
    </location>
</feature>
<feature type="compositionally biased region" description="Polar residues" evidence="1">
    <location>
        <begin position="93"/>
        <end position="104"/>
    </location>
</feature>